<accession>A0AAN6ZPM6</accession>
<gene>
    <name evidence="2" type="ORF">C8A04DRAFT_36446</name>
</gene>
<feature type="region of interest" description="Disordered" evidence="1">
    <location>
        <begin position="223"/>
        <end position="276"/>
    </location>
</feature>
<evidence type="ECO:0000313" key="3">
    <source>
        <dbReference type="Proteomes" id="UP001302676"/>
    </source>
</evidence>
<comment type="caution">
    <text evidence="2">The sequence shown here is derived from an EMBL/GenBank/DDBJ whole genome shotgun (WGS) entry which is preliminary data.</text>
</comment>
<dbReference type="EMBL" id="MU853575">
    <property type="protein sequence ID" value="KAK4144681.1"/>
    <property type="molecule type" value="Genomic_DNA"/>
</dbReference>
<reference evidence="2" key="1">
    <citation type="journal article" date="2023" name="Mol. Phylogenet. Evol.">
        <title>Genome-scale phylogeny and comparative genomics of the fungal order Sordariales.</title>
        <authorList>
            <person name="Hensen N."/>
            <person name="Bonometti L."/>
            <person name="Westerberg I."/>
            <person name="Brannstrom I.O."/>
            <person name="Guillou S."/>
            <person name="Cros-Aarteil S."/>
            <person name="Calhoun S."/>
            <person name="Haridas S."/>
            <person name="Kuo A."/>
            <person name="Mondo S."/>
            <person name="Pangilinan J."/>
            <person name="Riley R."/>
            <person name="LaButti K."/>
            <person name="Andreopoulos B."/>
            <person name="Lipzen A."/>
            <person name="Chen C."/>
            <person name="Yan M."/>
            <person name="Daum C."/>
            <person name="Ng V."/>
            <person name="Clum A."/>
            <person name="Steindorff A."/>
            <person name="Ohm R.A."/>
            <person name="Martin F."/>
            <person name="Silar P."/>
            <person name="Natvig D.O."/>
            <person name="Lalanne C."/>
            <person name="Gautier V."/>
            <person name="Ament-Velasquez S.L."/>
            <person name="Kruys A."/>
            <person name="Hutchinson M.I."/>
            <person name="Powell A.J."/>
            <person name="Barry K."/>
            <person name="Miller A.N."/>
            <person name="Grigoriev I.V."/>
            <person name="Debuchy R."/>
            <person name="Gladieux P."/>
            <person name="Hiltunen Thoren M."/>
            <person name="Johannesson H."/>
        </authorList>
    </citation>
    <scope>NUCLEOTIDE SEQUENCE</scope>
    <source>
        <strain evidence="2">CBS 141.50</strain>
    </source>
</reference>
<dbReference type="GeneID" id="87820143"/>
<feature type="compositionally biased region" description="Acidic residues" evidence="1">
    <location>
        <begin position="254"/>
        <end position="266"/>
    </location>
</feature>
<protein>
    <submittedName>
        <fullName evidence="2">Uncharacterized protein</fullName>
    </submittedName>
</protein>
<reference evidence="2" key="2">
    <citation type="submission" date="2023-05" db="EMBL/GenBank/DDBJ databases">
        <authorList>
            <consortium name="Lawrence Berkeley National Laboratory"/>
            <person name="Steindorff A."/>
            <person name="Hensen N."/>
            <person name="Bonometti L."/>
            <person name="Westerberg I."/>
            <person name="Brannstrom I.O."/>
            <person name="Guillou S."/>
            <person name="Cros-Aarteil S."/>
            <person name="Calhoun S."/>
            <person name="Haridas S."/>
            <person name="Kuo A."/>
            <person name="Mondo S."/>
            <person name="Pangilinan J."/>
            <person name="Riley R."/>
            <person name="Labutti K."/>
            <person name="Andreopoulos B."/>
            <person name="Lipzen A."/>
            <person name="Chen C."/>
            <person name="Yanf M."/>
            <person name="Daum C."/>
            <person name="Ng V."/>
            <person name="Clum A."/>
            <person name="Ohm R."/>
            <person name="Martin F."/>
            <person name="Silar P."/>
            <person name="Natvig D."/>
            <person name="Lalanne C."/>
            <person name="Gautier V."/>
            <person name="Ament-Velasquez S.L."/>
            <person name="Kruys A."/>
            <person name="Hutchinson M.I."/>
            <person name="Powell A.J."/>
            <person name="Barry K."/>
            <person name="Miller A.N."/>
            <person name="Grigoriev I.V."/>
            <person name="Debuchy R."/>
            <person name="Gladieux P."/>
            <person name="Thoren M.H."/>
            <person name="Johannesson H."/>
        </authorList>
    </citation>
    <scope>NUCLEOTIDE SEQUENCE</scope>
    <source>
        <strain evidence="2">CBS 141.50</strain>
    </source>
</reference>
<name>A0AAN6ZPM6_9PEZI</name>
<sequence>MGTRSLICVFWKGKWYIAQYTQFDGYPEGEGLKVFKFLTYGPDIDHLKAGLQNHIYEVTDDQLDAINREIQAWDRDQRQNNPEYDPWTSGSQQLYSTLSRTTGAGILRLVANAGRTDGDSDKEGPFVGDGDKDAETESTKLPIYLDLEFANSTLFCEWVYVVDLDKEVFEVYGGGEHKHREHRFKDVGGPEAEVPAFVCSFTFREVSRMKNDKEFMDKVNEALEEGEKQRAERQDERKAQQIADAEGSHSNVTSDDEEENGEEDVVEGSAKGSPPP</sequence>
<keyword evidence="3" id="KW-1185">Reference proteome</keyword>
<feature type="compositionally biased region" description="Basic and acidic residues" evidence="1">
    <location>
        <begin position="116"/>
        <end position="134"/>
    </location>
</feature>
<dbReference type="RefSeq" id="XP_062638052.1">
    <property type="nucleotide sequence ID" value="XM_062783530.1"/>
</dbReference>
<evidence type="ECO:0000256" key="1">
    <source>
        <dbReference type="SAM" id="MobiDB-lite"/>
    </source>
</evidence>
<dbReference type="AlphaFoldDB" id="A0AAN6ZPM6"/>
<proteinExistence type="predicted"/>
<evidence type="ECO:0000313" key="2">
    <source>
        <dbReference type="EMBL" id="KAK4144681.1"/>
    </source>
</evidence>
<feature type="region of interest" description="Disordered" evidence="1">
    <location>
        <begin position="115"/>
        <end position="134"/>
    </location>
</feature>
<dbReference type="Proteomes" id="UP001302676">
    <property type="component" value="Unassembled WGS sequence"/>
</dbReference>
<feature type="compositionally biased region" description="Basic and acidic residues" evidence="1">
    <location>
        <begin position="223"/>
        <end position="239"/>
    </location>
</feature>
<organism evidence="2 3">
    <name type="scientific">Dichotomopilus funicola</name>
    <dbReference type="NCBI Taxonomy" id="1934379"/>
    <lineage>
        <taxon>Eukaryota</taxon>
        <taxon>Fungi</taxon>
        <taxon>Dikarya</taxon>
        <taxon>Ascomycota</taxon>
        <taxon>Pezizomycotina</taxon>
        <taxon>Sordariomycetes</taxon>
        <taxon>Sordariomycetidae</taxon>
        <taxon>Sordariales</taxon>
        <taxon>Chaetomiaceae</taxon>
        <taxon>Dichotomopilus</taxon>
    </lineage>
</organism>